<dbReference type="PROSITE" id="PS51257">
    <property type="entry name" value="PROKAR_LIPOPROTEIN"/>
    <property type="match status" value="1"/>
</dbReference>
<accession>A0A7W6ZWA7</accession>
<protein>
    <submittedName>
        <fullName evidence="1">Uncharacterized protein</fullName>
    </submittedName>
</protein>
<keyword evidence="2" id="KW-1185">Reference proteome</keyword>
<dbReference type="AlphaFoldDB" id="A0A7W6ZWA7"/>
<reference evidence="1 2" key="1">
    <citation type="submission" date="2020-08" db="EMBL/GenBank/DDBJ databases">
        <title>Genomic Encyclopedia of Type Strains, Phase IV (KMG-V): Genome sequencing to study the core and pangenomes of soil and plant-associated prokaryotes.</title>
        <authorList>
            <person name="Whitman W."/>
        </authorList>
    </citation>
    <scope>NUCLEOTIDE SEQUENCE [LARGE SCALE GENOMIC DNA]</scope>
    <source>
        <strain evidence="1 2">SEMIA 492</strain>
    </source>
</reference>
<dbReference type="EMBL" id="JACIIG010000010">
    <property type="protein sequence ID" value="MBB4569901.1"/>
    <property type="molecule type" value="Genomic_DNA"/>
</dbReference>
<comment type="caution">
    <text evidence="1">The sequence shown here is derived from an EMBL/GenBank/DDBJ whole genome shotgun (WGS) entry which is preliminary data.</text>
</comment>
<evidence type="ECO:0000313" key="2">
    <source>
        <dbReference type="Proteomes" id="UP000543836"/>
    </source>
</evidence>
<sequence length="64" mass="7734">MAVLKLIFYEHDVSFFPALIVFACNDQDGQAGHRRRRKSFPSGNEMRFWPFRHLFDFQRRLSSR</sequence>
<gene>
    <name evidence="1" type="ORF">GGE60_004029</name>
</gene>
<dbReference type="Proteomes" id="UP000543836">
    <property type="component" value="Unassembled WGS sequence"/>
</dbReference>
<organism evidence="1 2">
    <name type="scientific">Rhizobium leucaenae</name>
    <dbReference type="NCBI Taxonomy" id="29450"/>
    <lineage>
        <taxon>Bacteria</taxon>
        <taxon>Pseudomonadati</taxon>
        <taxon>Pseudomonadota</taxon>
        <taxon>Alphaproteobacteria</taxon>
        <taxon>Hyphomicrobiales</taxon>
        <taxon>Rhizobiaceae</taxon>
        <taxon>Rhizobium/Agrobacterium group</taxon>
        <taxon>Rhizobium</taxon>
    </lineage>
</organism>
<name>A0A7W6ZWA7_9HYPH</name>
<dbReference type="RefSeq" id="WP_154668626.1">
    <property type="nucleotide sequence ID" value="NZ_JACIIG010000010.1"/>
</dbReference>
<evidence type="ECO:0000313" key="1">
    <source>
        <dbReference type="EMBL" id="MBB4569901.1"/>
    </source>
</evidence>
<proteinExistence type="predicted"/>